<protein>
    <recommendedName>
        <fullName evidence="4 10">Outer-membrane lipoprotein carrier protein</fullName>
    </recommendedName>
</protein>
<accession>A0A345P3D5</accession>
<reference evidence="11 12" key="1">
    <citation type="submission" date="2018-07" db="EMBL/GenBank/DDBJ databases">
        <title>Genome sequencing of Moraxellaceae gen. HYN0046.</title>
        <authorList>
            <person name="Kim M."/>
            <person name="Yi H."/>
        </authorList>
    </citation>
    <scope>NUCLEOTIDE SEQUENCE [LARGE SCALE GENOMIC DNA]</scope>
    <source>
        <strain evidence="11 12">HYN0046</strain>
    </source>
</reference>
<evidence type="ECO:0000313" key="11">
    <source>
        <dbReference type="EMBL" id="AXI01794.1"/>
    </source>
</evidence>
<comment type="subunit">
    <text evidence="3 10">Monomer.</text>
</comment>
<evidence type="ECO:0000256" key="4">
    <source>
        <dbReference type="ARBA" id="ARBA00014035"/>
    </source>
</evidence>
<dbReference type="OrthoDB" id="9787361at2"/>
<dbReference type="GO" id="GO:0044874">
    <property type="term" value="P:lipoprotein localization to outer membrane"/>
    <property type="evidence" value="ECO:0007669"/>
    <property type="project" value="UniProtKB-UniRule"/>
</dbReference>
<feature type="chain" id="PRO_5017092972" description="Outer-membrane lipoprotein carrier protein" evidence="10">
    <location>
        <begin position="27"/>
        <end position="239"/>
    </location>
</feature>
<feature type="signal peptide" evidence="10">
    <location>
        <begin position="1"/>
        <end position="26"/>
    </location>
</feature>
<keyword evidence="6 10" id="KW-0732">Signal</keyword>
<dbReference type="InterPro" id="IPR004564">
    <property type="entry name" value="OM_lipoprot_carrier_LolA-like"/>
</dbReference>
<evidence type="ECO:0000256" key="3">
    <source>
        <dbReference type="ARBA" id="ARBA00011245"/>
    </source>
</evidence>
<dbReference type="EMBL" id="CP031222">
    <property type="protein sequence ID" value="AXI01794.1"/>
    <property type="molecule type" value="Genomic_DNA"/>
</dbReference>
<evidence type="ECO:0000256" key="9">
    <source>
        <dbReference type="ARBA" id="ARBA00023186"/>
    </source>
</evidence>
<dbReference type="PANTHER" id="PTHR35869">
    <property type="entry name" value="OUTER-MEMBRANE LIPOPROTEIN CARRIER PROTEIN"/>
    <property type="match status" value="1"/>
</dbReference>
<comment type="subcellular location">
    <subcellularLocation>
        <location evidence="1 10">Periplasm</location>
    </subcellularLocation>
</comment>
<dbReference type="GO" id="GO:0030288">
    <property type="term" value="C:outer membrane-bounded periplasmic space"/>
    <property type="evidence" value="ECO:0007669"/>
    <property type="project" value="TreeGrafter"/>
</dbReference>
<dbReference type="RefSeq" id="WP_114897904.1">
    <property type="nucleotide sequence ID" value="NZ_CP031222.1"/>
</dbReference>
<dbReference type="PANTHER" id="PTHR35869:SF1">
    <property type="entry name" value="OUTER-MEMBRANE LIPOPROTEIN CARRIER PROTEIN"/>
    <property type="match status" value="1"/>
</dbReference>
<dbReference type="NCBIfam" id="TIGR00547">
    <property type="entry name" value="lolA"/>
    <property type="match status" value="1"/>
</dbReference>
<dbReference type="InterPro" id="IPR029046">
    <property type="entry name" value="LolA/LolB/LppX"/>
</dbReference>
<evidence type="ECO:0000256" key="5">
    <source>
        <dbReference type="ARBA" id="ARBA00022448"/>
    </source>
</evidence>
<keyword evidence="7 10" id="KW-0574">Periplasm</keyword>
<dbReference type="Proteomes" id="UP000253940">
    <property type="component" value="Chromosome"/>
</dbReference>
<evidence type="ECO:0000256" key="10">
    <source>
        <dbReference type="HAMAP-Rule" id="MF_00240"/>
    </source>
</evidence>
<dbReference type="AlphaFoldDB" id="A0A345P3D5"/>
<dbReference type="Pfam" id="PF03548">
    <property type="entry name" value="LolA"/>
    <property type="match status" value="1"/>
</dbReference>
<dbReference type="GO" id="GO:0042953">
    <property type="term" value="P:lipoprotein transport"/>
    <property type="evidence" value="ECO:0007669"/>
    <property type="project" value="InterPro"/>
</dbReference>
<evidence type="ECO:0000256" key="2">
    <source>
        <dbReference type="ARBA" id="ARBA00007615"/>
    </source>
</evidence>
<evidence type="ECO:0000313" key="12">
    <source>
        <dbReference type="Proteomes" id="UP000253940"/>
    </source>
</evidence>
<gene>
    <name evidence="10 11" type="primary">lolA</name>
    <name evidence="11" type="ORF">HYN46_02195</name>
</gene>
<evidence type="ECO:0000256" key="8">
    <source>
        <dbReference type="ARBA" id="ARBA00022927"/>
    </source>
</evidence>
<comment type="similarity">
    <text evidence="2 10">Belongs to the LolA family.</text>
</comment>
<dbReference type="Gene3D" id="2.50.20.10">
    <property type="entry name" value="Lipoprotein localisation LolA/LolB/LppX"/>
    <property type="match status" value="1"/>
</dbReference>
<proteinExistence type="inferred from homology"/>
<keyword evidence="11" id="KW-0449">Lipoprotein</keyword>
<keyword evidence="12" id="KW-1185">Reference proteome</keyword>
<dbReference type="HAMAP" id="MF_00240">
    <property type="entry name" value="LolA"/>
    <property type="match status" value="1"/>
</dbReference>
<evidence type="ECO:0000256" key="1">
    <source>
        <dbReference type="ARBA" id="ARBA00004418"/>
    </source>
</evidence>
<evidence type="ECO:0000256" key="7">
    <source>
        <dbReference type="ARBA" id="ARBA00022764"/>
    </source>
</evidence>
<name>A0A345P3D5_9GAMM</name>
<sequence length="239" mass="25814" precursor="true">MRHLQRSLAILLAFNTAAVWPVIASAAPAAGQMTTQVAATEAQATTSLNALLNKLGSLQANFSQTTKATAPSKQVASSKAGLKSSHLGQTFSGVMQVKRQGLFRWETTSPMKQLIVTSGKTVWIYDPDLQQATRQTLDEQMSNTPALLLSGNAAQIMKSYKVTQPNNAIPYFVLYPRAKDGVFESLAIRFEGNIPTQMVLADSLGQQTTVVFSDAKLNPVIANSQFQFVPPKGVDVIDQ</sequence>
<keyword evidence="8 10" id="KW-0653">Protein transport</keyword>
<dbReference type="SUPFAM" id="SSF89392">
    <property type="entry name" value="Prokaryotic lipoproteins and lipoprotein localization factors"/>
    <property type="match status" value="1"/>
</dbReference>
<dbReference type="KEGG" id="mbah:HYN46_02195"/>
<keyword evidence="5 10" id="KW-0813">Transport</keyword>
<dbReference type="InterPro" id="IPR018323">
    <property type="entry name" value="OM_lipoprot_carrier_LolA_Pbac"/>
</dbReference>
<keyword evidence="9 10" id="KW-0143">Chaperone</keyword>
<dbReference type="CDD" id="cd16325">
    <property type="entry name" value="LolA"/>
    <property type="match status" value="1"/>
</dbReference>
<comment type="function">
    <text evidence="10">Participates in the translocation of lipoproteins from the inner membrane to the outer membrane. Only forms a complex with a lipoprotein if the residue after the N-terminal Cys is not an aspartate (The Asp acts as a targeting signal to indicate that the lipoprotein should stay in the inner membrane).</text>
</comment>
<evidence type="ECO:0000256" key="6">
    <source>
        <dbReference type="ARBA" id="ARBA00022729"/>
    </source>
</evidence>
<organism evidence="11 12">
    <name type="scientific">Aquirhabdus parva</name>
    <dbReference type="NCBI Taxonomy" id="2283318"/>
    <lineage>
        <taxon>Bacteria</taxon>
        <taxon>Pseudomonadati</taxon>
        <taxon>Pseudomonadota</taxon>
        <taxon>Gammaproteobacteria</taxon>
        <taxon>Moraxellales</taxon>
        <taxon>Moraxellaceae</taxon>
        <taxon>Aquirhabdus</taxon>
    </lineage>
</organism>